<evidence type="ECO:0000313" key="7">
    <source>
        <dbReference type="EnsemblMetazoa" id="CLYHEMP012319.1"/>
    </source>
</evidence>
<feature type="compositionally biased region" description="Low complexity" evidence="6">
    <location>
        <begin position="765"/>
        <end position="803"/>
    </location>
</feature>
<feature type="region of interest" description="Disordered" evidence="6">
    <location>
        <begin position="715"/>
        <end position="740"/>
    </location>
</feature>
<evidence type="ECO:0000256" key="2">
    <source>
        <dbReference type="ARBA" id="ARBA00022598"/>
    </source>
</evidence>
<dbReference type="Proteomes" id="UP000594262">
    <property type="component" value="Unplaced"/>
</dbReference>
<feature type="region of interest" description="Disordered" evidence="6">
    <location>
        <begin position="755"/>
        <end position="807"/>
    </location>
</feature>
<feature type="compositionally biased region" description="Basic and acidic residues" evidence="6">
    <location>
        <begin position="53"/>
        <end position="63"/>
    </location>
</feature>
<protein>
    <submittedName>
        <fullName evidence="7">Uncharacterized protein</fullName>
    </submittedName>
</protein>
<dbReference type="GO" id="GO:0015631">
    <property type="term" value="F:tubulin binding"/>
    <property type="evidence" value="ECO:0007669"/>
    <property type="project" value="TreeGrafter"/>
</dbReference>
<evidence type="ECO:0000256" key="4">
    <source>
        <dbReference type="ARBA" id="ARBA00022741"/>
    </source>
</evidence>
<feature type="region of interest" description="Disordered" evidence="6">
    <location>
        <begin position="1"/>
        <end position="63"/>
    </location>
</feature>
<proteinExistence type="inferred from homology"/>
<keyword evidence="8" id="KW-1185">Reference proteome</keyword>
<dbReference type="GO" id="GO:0000226">
    <property type="term" value="P:microtubule cytoskeleton organization"/>
    <property type="evidence" value="ECO:0007669"/>
    <property type="project" value="TreeGrafter"/>
</dbReference>
<dbReference type="PANTHER" id="PTHR12241:SF161">
    <property type="entry name" value="TUBULIN POLYGLUTAMYLASE TTLL6"/>
    <property type="match status" value="1"/>
</dbReference>
<dbReference type="Pfam" id="PF03133">
    <property type="entry name" value="TTL"/>
    <property type="match status" value="1"/>
</dbReference>
<dbReference type="EnsemblMetazoa" id="CLYHEMT012319.1">
    <property type="protein sequence ID" value="CLYHEMP012319.1"/>
    <property type="gene ID" value="CLYHEMG012319"/>
</dbReference>
<keyword evidence="3" id="KW-0493">Microtubule</keyword>
<feature type="compositionally biased region" description="Polar residues" evidence="6">
    <location>
        <begin position="117"/>
        <end position="131"/>
    </location>
</feature>
<accession>A0A7M5VGZ2</accession>
<dbReference type="GO" id="GO:0070740">
    <property type="term" value="F:tubulin-glutamic acid ligase activity"/>
    <property type="evidence" value="ECO:0007669"/>
    <property type="project" value="TreeGrafter"/>
</dbReference>
<dbReference type="AlphaFoldDB" id="A0A7M5VGZ2"/>
<feature type="region of interest" description="Disordered" evidence="6">
    <location>
        <begin position="99"/>
        <end position="145"/>
    </location>
</feature>
<feature type="compositionally biased region" description="Polar residues" evidence="6">
    <location>
        <begin position="715"/>
        <end position="727"/>
    </location>
</feature>
<feature type="compositionally biased region" description="Basic and acidic residues" evidence="6">
    <location>
        <begin position="870"/>
        <end position="887"/>
    </location>
</feature>
<dbReference type="SUPFAM" id="SSF56059">
    <property type="entry name" value="Glutathione synthetase ATP-binding domain-like"/>
    <property type="match status" value="1"/>
</dbReference>
<dbReference type="GeneID" id="136814805"/>
<keyword evidence="5" id="KW-0067">ATP-binding</keyword>
<dbReference type="GO" id="GO:0005524">
    <property type="term" value="F:ATP binding"/>
    <property type="evidence" value="ECO:0007669"/>
    <property type="project" value="UniProtKB-KW"/>
</dbReference>
<dbReference type="GO" id="GO:0036064">
    <property type="term" value="C:ciliary basal body"/>
    <property type="evidence" value="ECO:0007669"/>
    <property type="project" value="TreeGrafter"/>
</dbReference>
<comment type="similarity">
    <text evidence="1">Belongs to the tubulin--tyrosine ligase family.</text>
</comment>
<feature type="compositionally biased region" description="Polar residues" evidence="6">
    <location>
        <begin position="971"/>
        <end position="992"/>
    </location>
</feature>
<dbReference type="InterPro" id="IPR004344">
    <property type="entry name" value="TTL/TTLL_fam"/>
</dbReference>
<reference evidence="7" key="1">
    <citation type="submission" date="2021-01" db="UniProtKB">
        <authorList>
            <consortium name="EnsemblMetazoa"/>
        </authorList>
    </citation>
    <scope>IDENTIFICATION</scope>
</reference>
<feature type="region of interest" description="Disordered" evidence="6">
    <location>
        <begin position="497"/>
        <end position="521"/>
    </location>
</feature>
<keyword evidence="2" id="KW-0436">Ligase</keyword>
<evidence type="ECO:0000256" key="6">
    <source>
        <dbReference type="SAM" id="MobiDB-lite"/>
    </source>
</evidence>
<dbReference type="GO" id="GO:0005874">
    <property type="term" value="C:microtubule"/>
    <property type="evidence" value="ECO:0007669"/>
    <property type="project" value="UniProtKB-KW"/>
</dbReference>
<feature type="compositionally biased region" description="Low complexity" evidence="6">
    <location>
        <begin position="103"/>
        <end position="116"/>
    </location>
</feature>
<feature type="compositionally biased region" description="Polar residues" evidence="6">
    <location>
        <begin position="839"/>
        <end position="868"/>
    </location>
</feature>
<feature type="region of interest" description="Disordered" evidence="6">
    <location>
        <begin position="839"/>
        <end position="893"/>
    </location>
</feature>
<dbReference type="OrthoDB" id="202825at2759"/>
<dbReference type="PANTHER" id="PTHR12241">
    <property type="entry name" value="TUBULIN POLYGLUTAMYLASE"/>
    <property type="match status" value="1"/>
</dbReference>
<dbReference type="FunFam" id="3.30.470.20:FF:000009">
    <property type="entry name" value="tubulin polyglutamylase TTLL5 isoform X1"/>
    <property type="match status" value="1"/>
</dbReference>
<evidence type="ECO:0000256" key="5">
    <source>
        <dbReference type="ARBA" id="ARBA00022840"/>
    </source>
</evidence>
<sequence length="1011" mass="116008">MKLTDDESYQQQRPESDDEENDEEAFDDFDDYDDDEVEDDHTLLEDSTTGNFDEFKNDDSMKETKRKLSADLKTERHLLIGNLSCGEVENKDNKVVTNKDKISASPSSVRSTASSPGITFSSQEEINNSQRESTKTPKIKKKKKKRNLTVALSNCKYECVRRVTRKFGFKEVDEGEDWNLCWTDFSVSLERVINMKCYQKINHFPGMSEICRKDLLARNMNRLWKQFPKDYAIFPRTWCLPADYGDFQTFYRTKKNKTFIMKPDSGSQGKGIYLTRNPKQDIKPEEDLICQQYVCKPFLIDGFKFDLRVYVLVTSCDPLRVFVYNDGLGRFSTVKYEEPNNVNVENIYMHLTNYAIQKFSNEFVRDEETGSKRRLSVVNKWFVENGYDLEKIWHSINDVIIKTLVSAHPILKHNYRTCFPNHTRGSACFEILGFDIILDRKLKPWVLEVNHSPSFTTDSKLDREIKDSLVHDTLVLVNFSQCDKKKYVEEERRKVRERLLQKPKDPKDKKDGGESETDNTDILKAYEDSHLGNFRRIYPENNEDIYEPYFTNSCSLFQETAASKARTECARLQREEIKMKSMYIESMRRKNGIIGAIPDTLRPESGRAKTRRILVNRLSKPKEVKKPIVIKKPESSSFISLPILEKDELERIGYMVQRDHIIRNLGIPDLIYRLLNGIKPRKKTNMIKSTCKEINVYNKISKSLPAMRTYATPSVQMQNPQSSSTNAEIKKSSPGLNIGSVSDKELQSLNINTQRAVPHSYKPYSSGNNTATSSTTRGFPSNQNSNHNNNVHHSNNSNNSISNATYNHNVSSNKQYWPASIPPSLNRKDRQILAHAGFNFTNGSRSHGTQKRTQTFNSNPSSSQSNRCNLDIDSRFSRGNNADDRKTNNNNKSEMWKVNGCPVDKAHIFSVLKKQISCPFVEASPPIQLFKEEDRNRLNALYKGARGLSVISSPAPLQLRDDALKKGATSGKGNSPSDFINGRSTKTQRARGATNNVRIKQMELLENRTSN</sequence>
<feature type="region of interest" description="Disordered" evidence="6">
    <location>
        <begin position="965"/>
        <end position="992"/>
    </location>
</feature>
<dbReference type="RefSeq" id="XP_066927331.1">
    <property type="nucleotide sequence ID" value="XM_067071230.1"/>
</dbReference>
<evidence type="ECO:0000256" key="1">
    <source>
        <dbReference type="ARBA" id="ARBA00006820"/>
    </source>
</evidence>
<dbReference type="PROSITE" id="PS51221">
    <property type="entry name" value="TTL"/>
    <property type="match status" value="1"/>
</dbReference>
<feature type="compositionally biased region" description="Acidic residues" evidence="6">
    <location>
        <begin position="16"/>
        <end position="39"/>
    </location>
</feature>
<dbReference type="Gene3D" id="3.30.470.20">
    <property type="entry name" value="ATP-grasp fold, B domain"/>
    <property type="match status" value="1"/>
</dbReference>
<evidence type="ECO:0000313" key="8">
    <source>
        <dbReference type="Proteomes" id="UP000594262"/>
    </source>
</evidence>
<organism evidence="7 8">
    <name type="scientific">Clytia hemisphaerica</name>
    <dbReference type="NCBI Taxonomy" id="252671"/>
    <lineage>
        <taxon>Eukaryota</taxon>
        <taxon>Metazoa</taxon>
        <taxon>Cnidaria</taxon>
        <taxon>Hydrozoa</taxon>
        <taxon>Hydroidolina</taxon>
        <taxon>Leptothecata</taxon>
        <taxon>Obeliida</taxon>
        <taxon>Clytiidae</taxon>
        <taxon>Clytia</taxon>
    </lineage>
</organism>
<keyword evidence="4" id="KW-0547">Nucleotide-binding</keyword>
<feature type="compositionally biased region" description="Basic and acidic residues" evidence="6">
    <location>
        <begin position="497"/>
        <end position="513"/>
    </location>
</feature>
<name>A0A7M5VGZ2_9CNID</name>
<evidence type="ECO:0000256" key="3">
    <source>
        <dbReference type="ARBA" id="ARBA00022701"/>
    </source>
</evidence>